<proteinExistence type="inferred from homology"/>
<dbReference type="InterPro" id="IPR013721">
    <property type="entry name" value="STAG"/>
</dbReference>
<dbReference type="GO" id="GO:0008278">
    <property type="term" value="C:cohesin complex"/>
    <property type="evidence" value="ECO:0007669"/>
    <property type="project" value="TreeGrafter"/>
</dbReference>
<dbReference type="Gene3D" id="1.25.10.10">
    <property type="entry name" value="Leucine-rich Repeat Variant"/>
    <property type="match status" value="1"/>
</dbReference>
<sequence length="1004" mass="115117">MNSPKDSNITFATPAVPGSRTRKRRATDNEEFYKEVTQNQKTSRKRSNNNTNINPFSTVSEEEISGPKTLYGKVKSGKNVGKIVDEWIDVYDKNPEGALQQMCQFLISSSGCKGILTLNYIKLGDFKKVLALLTECFEDTADYPLVSSNAQYKKFKQSFGDFLLIFASKSKANILFDSVLMDGVCQLLTAMADSPVRAFRHTSTYASMKLCSAFVDIIVSLVDLKDKNKKQIDTATSRMKSERNSEALELLMKQSGSINERISDLTDMMSYMFKSIFVHRYRDVVPEIRIICITQLGLWMLVYPEYFLTDSYLKYISWSVYDTVSDVRLACLNALIPLYEKRQNSERLELFTSRFLERICSMVSDVNVEIACKACYLLKCIYKILPNLLDVNICEPIYEYVFTSHRSLAIAAAQFLSAQFFKPKDENSDDYSEMIPYLVMFLQSAGLHNHADYFVDAMIDVHPMLKDWNSMIELLLSDKHEDLDVQLCNILACAVKQACTGESPPGRIITTRRNATQIGKDIKLQQEERTKLSEIIIPHLATLMQKFISNEECLADLIHISTFIDVDLFMTNRWEKHLEDILQIFDTIIEQSINVEILSNIVLTIHQLQKNISVNAKVQVFHQTISHRLTVQLKQDMGYFIKESSIDKDEKCSLISALTKVYAFLTRDDLGKWNIWEIVTPLFKTPEKATDLEIVLPSFKCLVLYLTNQLKSLVGGVNLFDGTVKKVKNINGQINDFYKFAASILKNFNTEIDDVYHGIVDTLVLVCNNDLYKASSSKVKINYEPDSSLIQCLIDYLNCHVFDVNSTLSKNLNQEESFALVSRKREILAGFCKLIVYGCISLTNAKIVLPYFNQYSKDFGDIIKTMMQKCRDMDKMQYAKAITKTLLECYDKLKDEETKQVDTSLKKFIELKDLAKKFHQSFGVDSVKNRNAVSTIHRDGILFSMLNDENIQFLEILFEFSSRLLPQDKTVILNYLMKHCKVDENEMKSNPQYESFLLYKQSLM</sequence>
<comment type="similarity">
    <text evidence="1">Belongs to the SCC3 family.</text>
</comment>
<dbReference type="WBParaSite" id="SSTP_0000920400.1">
    <property type="protein sequence ID" value="SSTP_0000920400.1"/>
    <property type="gene ID" value="SSTP_0000920400"/>
</dbReference>
<evidence type="ECO:0000259" key="3">
    <source>
        <dbReference type="PROSITE" id="PS51425"/>
    </source>
</evidence>
<evidence type="ECO:0000313" key="5">
    <source>
        <dbReference type="WBParaSite" id="SSTP_0000920400.1"/>
    </source>
</evidence>
<reference evidence="5" key="1">
    <citation type="submission" date="2015-08" db="UniProtKB">
        <authorList>
            <consortium name="WormBaseParasite"/>
        </authorList>
    </citation>
    <scope>IDENTIFICATION</scope>
</reference>
<dbReference type="GO" id="GO:0000785">
    <property type="term" value="C:chromatin"/>
    <property type="evidence" value="ECO:0007669"/>
    <property type="project" value="TreeGrafter"/>
</dbReference>
<dbReference type="InterPro" id="IPR016024">
    <property type="entry name" value="ARM-type_fold"/>
</dbReference>
<dbReference type="PANTHER" id="PTHR11199">
    <property type="entry name" value="STROMAL ANTIGEN"/>
    <property type="match status" value="1"/>
</dbReference>
<dbReference type="GO" id="GO:0007062">
    <property type="term" value="P:sister chromatid cohesion"/>
    <property type="evidence" value="ECO:0007669"/>
    <property type="project" value="UniProtKB-ARBA"/>
</dbReference>
<evidence type="ECO:0000256" key="2">
    <source>
        <dbReference type="SAM" id="MobiDB-lite"/>
    </source>
</evidence>
<feature type="region of interest" description="Disordered" evidence="2">
    <location>
        <begin position="1"/>
        <end position="60"/>
    </location>
</feature>
<keyword evidence="4" id="KW-1185">Reference proteome</keyword>
<evidence type="ECO:0000256" key="1">
    <source>
        <dbReference type="ARBA" id="ARBA00005486"/>
    </source>
</evidence>
<feature type="compositionally biased region" description="Polar residues" evidence="2">
    <location>
        <begin position="48"/>
        <end position="59"/>
    </location>
</feature>
<dbReference type="Proteomes" id="UP000035681">
    <property type="component" value="Unplaced"/>
</dbReference>
<dbReference type="PANTHER" id="PTHR11199:SF0">
    <property type="entry name" value="LD34181P-RELATED"/>
    <property type="match status" value="1"/>
</dbReference>
<dbReference type="InterPro" id="IPR056396">
    <property type="entry name" value="HEAT_SCC3-SA"/>
</dbReference>
<accession>A0A0K0EI98</accession>
<evidence type="ECO:0000313" key="6">
    <source>
        <dbReference type="WBParaSite" id="TCONS_00000956.p1"/>
    </source>
</evidence>
<feature type="domain" description="SCD" evidence="3">
    <location>
        <begin position="277"/>
        <end position="362"/>
    </location>
</feature>
<dbReference type="SUPFAM" id="SSF48371">
    <property type="entry name" value="ARM repeat"/>
    <property type="match status" value="1"/>
</dbReference>
<dbReference type="InterPro" id="IPR011989">
    <property type="entry name" value="ARM-like"/>
</dbReference>
<dbReference type="Pfam" id="PF08514">
    <property type="entry name" value="STAG"/>
    <property type="match status" value="1"/>
</dbReference>
<dbReference type="STRING" id="6248.A0A0K0EI98"/>
<dbReference type="InterPro" id="IPR020839">
    <property type="entry name" value="SCD"/>
</dbReference>
<dbReference type="AlphaFoldDB" id="A0A0K0EI98"/>
<protein>
    <submittedName>
        <fullName evidence="5 6">SCD domain-containing protein</fullName>
    </submittedName>
</protein>
<dbReference type="GO" id="GO:0003682">
    <property type="term" value="F:chromatin binding"/>
    <property type="evidence" value="ECO:0007669"/>
    <property type="project" value="TreeGrafter"/>
</dbReference>
<dbReference type="InterPro" id="IPR039662">
    <property type="entry name" value="Cohesin_Scc3/SA"/>
</dbReference>
<dbReference type="Pfam" id="PF21581">
    <property type="entry name" value="SCD"/>
    <property type="match status" value="1"/>
</dbReference>
<organism evidence="5">
    <name type="scientific">Strongyloides stercoralis</name>
    <name type="common">Threadworm</name>
    <dbReference type="NCBI Taxonomy" id="6248"/>
    <lineage>
        <taxon>Eukaryota</taxon>
        <taxon>Metazoa</taxon>
        <taxon>Ecdysozoa</taxon>
        <taxon>Nematoda</taxon>
        <taxon>Chromadorea</taxon>
        <taxon>Rhabditida</taxon>
        <taxon>Tylenchina</taxon>
        <taxon>Panagrolaimomorpha</taxon>
        <taxon>Strongyloidoidea</taxon>
        <taxon>Strongyloididae</taxon>
        <taxon>Strongyloides</taxon>
    </lineage>
</organism>
<feature type="compositionally biased region" description="Polar residues" evidence="2">
    <location>
        <begin position="1"/>
        <end position="11"/>
    </location>
</feature>
<name>A0A0K0EI98_STRER</name>
<dbReference type="WBParaSite" id="TCONS_00000956.p1">
    <property type="protein sequence ID" value="TCONS_00000956.p1"/>
    <property type="gene ID" value="XLOC_000904"/>
</dbReference>
<dbReference type="GO" id="GO:0005634">
    <property type="term" value="C:nucleus"/>
    <property type="evidence" value="ECO:0007669"/>
    <property type="project" value="TreeGrafter"/>
</dbReference>
<dbReference type="PROSITE" id="PS51425">
    <property type="entry name" value="SCD"/>
    <property type="match status" value="1"/>
</dbReference>
<dbReference type="Pfam" id="PF24571">
    <property type="entry name" value="HEAT_SCC3-SA"/>
    <property type="match status" value="1"/>
</dbReference>
<evidence type="ECO:0000313" key="4">
    <source>
        <dbReference type="Proteomes" id="UP000035681"/>
    </source>
</evidence>